<evidence type="ECO:0000313" key="2">
    <source>
        <dbReference type="EMBL" id="AAV44913.1"/>
    </source>
</evidence>
<accession>Q5V6D9</accession>
<feature type="compositionally biased region" description="Polar residues" evidence="1">
    <location>
        <begin position="409"/>
        <end position="418"/>
    </location>
</feature>
<evidence type="ECO:0000313" key="3">
    <source>
        <dbReference type="Proteomes" id="UP000001169"/>
    </source>
</evidence>
<dbReference type="EnsemblBacteria" id="AAV44913">
    <property type="protein sequence ID" value="AAV44913"/>
    <property type="gene ID" value="pNG7208"/>
</dbReference>
<protein>
    <submittedName>
        <fullName evidence="2">Uncharacterized protein</fullName>
    </submittedName>
</protein>
<keyword evidence="2" id="KW-0614">Plasmid</keyword>
<dbReference type="EMBL" id="AY596296">
    <property type="protein sequence ID" value="AAV44913.1"/>
    <property type="molecule type" value="Genomic_DNA"/>
</dbReference>
<feature type="compositionally biased region" description="Basic and acidic residues" evidence="1">
    <location>
        <begin position="419"/>
        <end position="431"/>
    </location>
</feature>
<dbReference type="KEGG" id="hma:pNG7208"/>
<sequence length="431" mass="47331">MGWVGTGVPSKTMSERYNTPAEGTLDWHVPLNENFKKLDNHVEHRDAESNMDQYAPNAGAKFLATDTGTVYLGDGDMWNPIGDITPSSTGSKTADDGTIIASPGDLQSAIDDASNGAEWGKRPTQTVRLVSGENYTVSDTIKIRRGVRLECNGARIVPSGDFDVIEMYRESQLIEPHIDSRNQGWSSTQIVVGADDAAKLEAANRAWVRDAYLMGDKGAGTGLQFRGGSGGPCSMQWATGTINGFKRAIDLYAAGGDTSGQGDWSNGNHFEGLIRNYEIGVSMRSEGAAVTGNSFRLQAQPNPRVSKWLWYMEDDPRSSSQRGDSSYVKKGNAMLVKSWDNINYEKNPYYDSSDRKPPVWYIGKGKQYANSLYDFGGLMGNQYIVNNADTPDRNGILTGHGGHVTGTTEWSQPPNYQRNDSRNWHHESRNS</sequence>
<keyword evidence="3" id="KW-1185">Reference proteome</keyword>
<name>Q5V6D9_HALMA</name>
<dbReference type="AlphaFoldDB" id="Q5V6D9"/>
<proteinExistence type="predicted"/>
<reference evidence="2 3" key="1">
    <citation type="journal article" date="2004" name="Genome Res.">
        <title>Genome sequence of Haloarcula marismortui: a halophilic archaeon from the Dead Sea.</title>
        <authorList>
            <person name="Baliga N.S."/>
            <person name="Bonneau R."/>
            <person name="Facciotti M.T."/>
            <person name="Pan M."/>
            <person name="Glusman G."/>
            <person name="Deutsch E.W."/>
            <person name="Shannon P."/>
            <person name="Chiu Y."/>
            <person name="Weng R.S."/>
            <person name="Gan R.R."/>
            <person name="Hung P."/>
            <person name="Date S.V."/>
            <person name="Marcotte E."/>
            <person name="Hood L."/>
            <person name="Ng W.V."/>
        </authorList>
    </citation>
    <scope>NUCLEOTIDE SEQUENCE [LARGE SCALE GENOMIC DNA]</scope>
    <source>
        <strain evidence="3">ATCC 43049 / DSM 3752 / JCM 8966 / VKM B-1809</strain>
        <plasmid evidence="3">Plasmid pNG700</plasmid>
    </source>
</reference>
<geneLocation type="plasmid" evidence="2 3">
    <name>pNG700</name>
</geneLocation>
<evidence type="ECO:0000256" key="1">
    <source>
        <dbReference type="SAM" id="MobiDB-lite"/>
    </source>
</evidence>
<feature type="region of interest" description="Disordered" evidence="1">
    <location>
        <begin position="394"/>
        <end position="431"/>
    </location>
</feature>
<dbReference type="Proteomes" id="UP000001169">
    <property type="component" value="Plasmid pNG700"/>
</dbReference>
<dbReference type="PATRIC" id="fig|272569.17.peg.643"/>
<gene>
    <name evidence="2" type="ordered locus">pNG7208</name>
</gene>
<organism evidence="2 3">
    <name type="scientific">Haloarcula marismortui (strain ATCC 43049 / DSM 3752 / JCM 8966 / VKM B-1809)</name>
    <name type="common">Halobacterium marismortui</name>
    <dbReference type="NCBI Taxonomy" id="272569"/>
    <lineage>
        <taxon>Archaea</taxon>
        <taxon>Methanobacteriati</taxon>
        <taxon>Methanobacteriota</taxon>
        <taxon>Stenosarchaea group</taxon>
        <taxon>Halobacteria</taxon>
        <taxon>Halobacteriales</taxon>
        <taxon>Haloarculaceae</taxon>
        <taxon>Haloarcula</taxon>
    </lineage>
</organism>
<dbReference type="HOGENOM" id="CLU_654895_0_0_2"/>